<evidence type="ECO:0008006" key="3">
    <source>
        <dbReference type="Google" id="ProtNLM"/>
    </source>
</evidence>
<organism evidence="1 2">
    <name type="scientific">Sporomusa sphaeroides DSM 2875</name>
    <dbReference type="NCBI Taxonomy" id="1337886"/>
    <lineage>
        <taxon>Bacteria</taxon>
        <taxon>Bacillati</taxon>
        <taxon>Bacillota</taxon>
        <taxon>Negativicutes</taxon>
        <taxon>Selenomonadales</taxon>
        <taxon>Sporomusaceae</taxon>
        <taxon>Sporomusa</taxon>
    </lineage>
</organism>
<name>A0ABP2C405_9FIRM</name>
<comment type="caution">
    <text evidence="1">The sequence shown here is derived from an EMBL/GenBank/DDBJ whole genome shotgun (WGS) entry which is preliminary data.</text>
</comment>
<reference evidence="1 2" key="1">
    <citation type="submission" date="2016-01" db="EMBL/GenBank/DDBJ databases">
        <authorList>
            <person name="Brown R."/>
        </authorList>
    </citation>
    <scope>NUCLEOTIDE SEQUENCE [LARGE SCALE GENOMIC DNA]</scope>
    <source>
        <strain evidence="1">Sporomusa sphaeroides DSM 2875</strain>
    </source>
</reference>
<dbReference type="EMBL" id="FCOW01000004">
    <property type="protein sequence ID" value="CVK18497.1"/>
    <property type="molecule type" value="Genomic_DNA"/>
</dbReference>
<gene>
    <name evidence="1" type="ORF">SSPH_01135</name>
</gene>
<sequence length="224" mass="25210">MSDIFDTESESEQSLPAEIPEASSSIALTGGNYGQLKQVAELMSKSTIIPAVYQNKPENCFIALEYAQRFGINAMMVMQNLDVIQGKPNWSSKFLIAIANECGRYSKIRYEWVGTEGQDDWGCRAHMTELSTGEKLVGPRVTIEMAKGEGWHGKNGSKWKTMPEVMLQYRAAAFLIRTHAPELTMGLYSRDEREDMINVTPDRAESAAERAWRESQVKEVEVMD</sequence>
<proteinExistence type="predicted"/>
<accession>A0ABP2C405</accession>
<evidence type="ECO:0000313" key="2">
    <source>
        <dbReference type="Proteomes" id="UP000245702"/>
    </source>
</evidence>
<dbReference type="RefSeq" id="WP_083945588.1">
    <property type="nucleotide sequence ID" value="NZ_CP146991.1"/>
</dbReference>
<evidence type="ECO:0000313" key="1">
    <source>
        <dbReference type="EMBL" id="CVK18497.1"/>
    </source>
</evidence>
<protein>
    <recommendedName>
        <fullName evidence="3">RecT family protein</fullName>
    </recommendedName>
</protein>
<dbReference type="Proteomes" id="UP000245702">
    <property type="component" value="Unassembled WGS sequence"/>
</dbReference>
<keyword evidence="2" id="KW-1185">Reference proteome</keyword>